<keyword evidence="8 9" id="KW-0234">DNA repair</keyword>
<evidence type="ECO:0000256" key="1">
    <source>
        <dbReference type="ARBA" id="ARBA00022490"/>
    </source>
</evidence>
<dbReference type="InterPro" id="IPR037235">
    <property type="entry name" value="TRCF-like_C_D7"/>
</dbReference>
<evidence type="ECO:0000313" key="12">
    <source>
        <dbReference type="EMBL" id="MEA0971158.1"/>
    </source>
</evidence>
<organism evidence="12 13">
    <name type="scientific">Candidatus Megaera venefica</name>
    <dbReference type="NCBI Taxonomy" id="2055910"/>
    <lineage>
        <taxon>Bacteria</taxon>
        <taxon>Pseudomonadati</taxon>
        <taxon>Pseudomonadota</taxon>
        <taxon>Alphaproteobacteria</taxon>
        <taxon>Rickettsiales</taxon>
        <taxon>Rickettsiaceae</taxon>
        <taxon>Candidatus Megaera</taxon>
    </lineage>
</organism>
<evidence type="ECO:0000259" key="11">
    <source>
        <dbReference type="PROSITE" id="PS51194"/>
    </source>
</evidence>
<keyword evidence="6 9" id="KW-0067">ATP-binding</keyword>
<gene>
    <name evidence="9" type="primary">mfd</name>
    <name evidence="12" type="ORF">Megvenef_01131</name>
</gene>
<evidence type="ECO:0000313" key="13">
    <source>
        <dbReference type="Proteomes" id="UP001291687"/>
    </source>
</evidence>
<dbReference type="InterPro" id="IPR011545">
    <property type="entry name" value="DEAD/DEAH_box_helicase_dom"/>
</dbReference>
<dbReference type="Gene3D" id="3.90.1150.50">
    <property type="entry name" value="Transcription-repair-coupling factor, D7 domain"/>
    <property type="match status" value="1"/>
</dbReference>
<protein>
    <recommendedName>
        <fullName evidence="9">Transcription-repair-coupling factor</fullName>
        <shortName evidence="9">TRCF</shortName>
        <ecNumber evidence="9">3.6.4.-</ecNumber>
    </recommendedName>
</protein>
<comment type="function">
    <text evidence="9">Couples transcription and DNA repair by recognizing RNA polymerase (RNAP) stalled at DNA lesions. Mediates ATP-dependent release of RNAP and its truncated transcript from the DNA, and recruitment of nucleotide excision repair machinery to the damaged site.</text>
</comment>
<keyword evidence="13" id="KW-1185">Reference proteome</keyword>
<dbReference type="SUPFAM" id="SSF141259">
    <property type="entry name" value="CarD-like"/>
    <property type="match status" value="1"/>
</dbReference>
<dbReference type="SMART" id="SM00982">
    <property type="entry name" value="TRCF"/>
    <property type="match status" value="1"/>
</dbReference>
<dbReference type="Gene3D" id="3.30.2060.10">
    <property type="entry name" value="Penicillin-binding protein 1b domain"/>
    <property type="match status" value="1"/>
</dbReference>
<dbReference type="SUPFAM" id="SSF52540">
    <property type="entry name" value="P-loop containing nucleoside triphosphate hydrolases"/>
    <property type="match status" value="4"/>
</dbReference>
<dbReference type="PANTHER" id="PTHR47964">
    <property type="entry name" value="ATP-DEPENDENT DNA HELICASE HOMOLOG RECG, CHLOROPLASTIC"/>
    <property type="match status" value="1"/>
</dbReference>
<dbReference type="PROSITE" id="PS51194">
    <property type="entry name" value="HELICASE_CTER"/>
    <property type="match status" value="1"/>
</dbReference>
<keyword evidence="2 9" id="KW-0547">Nucleotide-binding</keyword>
<dbReference type="InterPro" id="IPR047112">
    <property type="entry name" value="RecG/Mfd"/>
</dbReference>
<dbReference type="InterPro" id="IPR014001">
    <property type="entry name" value="Helicase_ATP-bd"/>
</dbReference>
<evidence type="ECO:0000256" key="9">
    <source>
        <dbReference type="HAMAP-Rule" id="MF_00969"/>
    </source>
</evidence>
<comment type="caution">
    <text evidence="12">The sequence shown here is derived from an EMBL/GenBank/DDBJ whole genome shotgun (WGS) entry which is preliminary data.</text>
</comment>
<dbReference type="Pfam" id="PF00271">
    <property type="entry name" value="Helicase_C"/>
    <property type="match status" value="1"/>
</dbReference>
<comment type="similarity">
    <text evidence="9">In the N-terminal section; belongs to the UvrB family.</text>
</comment>
<dbReference type="PROSITE" id="PS51192">
    <property type="entry name" value="HELICASE_ATP_BIND_1"/>
    <property type="match status" value="1"/>
</dbReference>
<comment type="similarity">
    <text evidence="9">In the C-terminal section; belongs to the helicase family. RecG subfamily.</text>
</comment>
<dbReference type="InterPro" id="IPR005118">
    <property type="entry name" value="TRCF_C"/>
</dbReference>
<evidence type="ECO:0000259" key="10">
    <source>
        <dbReference type="PROSITE" id="PS51192"/>
    </source>
</evidence>
<dbReference type="EC" id="3.6.4.-" evidence="9"/>
<dbReference type="Pfam" id="PF17757">
    <property type="entry name" value="UvrB_inter"/>
    <property type="match status" value="1"/>
</dbReference>
<evidence type="ECO:0000256" key="3">
    <source>
        <dbReference type="ARBA" id="ARBA00022763"/>
    </source>
</evidence>
<keyword evidence="1 9" id="KW-0963">Cytoplasm</keyword>
<dbReference type="Gene3D" id="3.40.50.300">
    <property type="entry name" value="P-loop containing nucleotide triphosphate hydrolases"/>
    <property type="match status" value="2"/>
</dbReference>
<dbReference type="Proteomes" id="UP001291687">
    <property type="component" value="Unassembled WGS sequence"/>
</dbReference>
<dbReference type="Pfam" id="PF00270">
    <property type="entry name" value="DEAD"/>
    <property type="match status" value="1"/>
</dbReference>
<keyword evidence="4 9" id="KW-0378">Hydrolase</keyword>
<name>A0ABU5ND95_9RICK</name>
<dbReference type="InterPro" id="IPR036101">
    <property type="entry name" value="CarD-like/TRCF_RID_sf"/>
</dbReference>
<dbReference type="InterPro" id="IPR003711">
    <property type="entry name" value="CarD-like/TRCF_RID"/>
</dbReference>
<dbReference type="Pfam" id="PF03461">
    <property type="entry name" value="TRCF"/>
    <property type="match status" value="1"/>
</dbReference>
<dbReference type="EMBL" id="JARJFB010000089">
    <property type="protein sequence ID" value="MEA0971158.1"/>
    <property type="molecule type" value="Genomic_DNA"/>
</dbReference>
<dbReference type="Gene3D" id="3.40.50.11180">
    <property type="match status" value="1"/>
</dbReference>
<dbReference type="Gene3D" id="2.40.10.170">
    <property type="match status" value="1"/>
</dbReference>
<keyword evidence="7 9" id="KW-0238">DNA-binding</keyword>
<proteinExistence type="inferred from homology"/>
<dbReference type="InterPro" id="IPR027417">
    <property type="entry name" value="P-loop_NTPase"/>
</dbReference>
<dbReference type="InterPro" id="IPR004576">
    <property type="entry name" value="Mfd"/>
</dbReference>
<dbReference type="InterPro" id="IPR041471">
    <property type="entry name" value="UvrB_inter"/>
</dbReference>
<evidence type="ECO:0000256" key="2">
    <source>
        <dbReference type="ARBA" id="ARBA00022741"/>
    </source>
</evidence>
<dbReference type="NCBIfam" id="TIGR00580">
    <property type="entry name" value="mfd"/>
    <property type="match status" value="1"/>
</dbReference>
<evidence type="ECO:0000256" key="4">
    <source>
        <dbReference type="ARBA" id="ARBA00022801"/>
    </source>
</evidence>
<evidence type="ECO:0000256" key="5">
    <source>
        <dbReference type="ARBA" id="ARBA00022806"/>
    </source>
</evidence>
<feature type="domain" description="Helicase ATP-binding" evidence="10">
    <location>
        <begin position="597"/>
        <end position="762"/>
    </location>
</feature>
<dbReference type="SMART" id="SM00487">
    <property type="entry name" value="DEXDc"/>
    <property type="match status" value="1"/>
</dbReference>
<dbReference type="SUPFAM" id="SSF143517">
    <property type="entry name" value="TRCF domain-like"/>
    <property type="match status" value="1"/>
</dbReference>
<dbReference type="CDD" id="cd17991">
    <property type="entry name" value="DEXHc_TRCF"/>
    <property type="match status" value="1"/>
</dbReference>
<comment type="subcellular location">
    <subcellularLocation>
        <location evidence="9">Cytoplasm</location>
    </subcellularLocation>
</comment>
<dbReference type="HAMAP" id="MF_00969">
    <property type="entry name" value="TRCF"/>
    <property type="match status" value="1"/>
</dbReference>
<dbReference type="InterPro" id="IPR001650">
    <property type="entry name" value="Helicase_C-like"/>
</dbReference>
<sequence>MKKLLIPFSSKSLYALEHFNNKNKNLLLCCSEEENTISAYKQLKFYGHNGITKRQVIHFPSLDTVPYDRVSPNSEILAKRASALTELAMNGEPKILVTAAQNLLQKIPPPEEFVDSTLSIKSEAKLDIEAIITFLIKAGFSRVASAVDSSEFAVRGEIVDLVTHANKGYRINFGWNQIESIREYDTYSQISTKSVDSLILSSATETLINSQTIINFKNNFLQLFGVNHIHSPMYESIISGQKFHGYEHLMPLFFKNMSSLYEFLGEHEIIYDNLCLQSMIEFENTYNDFYESRLLSNKSNPDSFYFAIPPSFLINSSQTIKERLSLDNCTLIEHGSSNDLTSIIDIAIQAKIENKTEFDKLFELIVENKKKIPIILCNSKSGKSRIKNIAETSDYATLEISKLSEAKKNIINLGIAPLSTGFMSSKYLFIAENDILGNKFVTQSHKSASKKLKSILTELDNIVEGEIVVHKEHGIGRFEKIQTIYVDNIAHDCLKIIYANNDILYLPVENIDQFKKYGGDEVVLDKLGSASWQKRKSKLKNRIKDIAAKLIKISAARQLATTAPTYFEQSAYDKFCKNFPYNETNDQISSIEDIKSDLESGKLMDRLICGDVGFGKTEVAMRATFMVSCSVNDDRPQVAIISPTTILCKQHFHNFLDRFKNMGLNIAQLSRLIKPSQAKKVKEGVERGEINIIIGTHALLAADIKFKNLKMIIIDEEQHFGVAQKEHLKQLKSNVHVLSLSATPIPRTLQMSMVGIKDLSLITTPPIDRLPVRTNVLPFDAVVIRDALMRERFRGGISFYVVPRIKDIEWVAKQLSVIVPELKFKIAHGQMAPSEVDNTMNEFCEAKFDILLSTTIIESGIDISIANTIIIHRSDMLGLSQLYQLRGRVGRGKVRGYAYLTLTHHKSTKHSLQRLDILQNIDSLGAGFTIASHDMDLRGFGNLVGDEQSGHIREVGAELYQEMLDEAINELKNDAANNSESFNPIINLGIAILIPDNYIEDSSLRLAIYRRTGDLKSSEEIENFRIEMEDRFGLIPKEFNNLLEMVKIRNMCFKLNVETFDSGPNGFVVKFRENLGVAEMVLSFINKFPRHAKIKPDNKLVFIKVLNQDALIRDAQEFLTNLML</sequence>
<reference evidence="12 13" key="1">
    <citation type="submission" date="2023-03" db="EMBL/GenBank/DDBJ databases">
        <title>Host association and intracellularity evolved multiple times independently in the Rickettsiales.</title>
        <authorList>
            <person name="Castelli M."/>
            <person name="Nardi T."/>
            <person name="Gammuto L."/>
            <person name="Bellinzona G."/>
            <person name="Sabaneyeva E."/>
            <person name="Potekhin A."/>
            <person name="Serra V."/>
            <person name="Petroni G."/>
            <person name="Sassera D."/>
        </authorList>
    </citation>
    <scope>NUCLEOTIDE SEQUENCE [LARGE SCALE GENOMIC DNA]</scope>
    <source>
        <strain evidence="12 13">Sr 2-6</strain>
    </source>
</reference>
<evidence type="ECO:0000256" key="6">
    <source>
        <dbReference type="ARBA" id="ARBA00022840"/>
    </source>
</evidence>
<dbReference type="PANTHER" id="PTHR47964:SF1">
    <property type="entry name" value="ATP-DEPENDENT DNA HELICASE HOMOLOG RECG, CHLOROPLASTIC"/>
    <property type="match status" value="1"/>
</dbReference>
<evidence type="ECO:0000256" key="7">
    <source>
        <dbReference type="ARBA" id="ARBA00023125"/>
    </source>
</evidence>
<accession>A0ABU5ND95</accession>
<evidence type="ECO:0000256" key="8">
    <source>
        <dbReference type="ARBA" id="ARBA00023204"/>
    </source>
</evidence>
<keyword evidence="5" id="KW-0347">Helicase</keyword>
<dbReference type="Pfam" id="PF02559">
    <property type="entry name" value="CarD_TRCF_RID"/>
    <property type="match status" value="1"/>
</dbReference>
<dbReference type="SMART" id="SM00490">
    <property type="entry name" value="HELICc"/>
    <property type="match status" value="1"/>
</dbReference>
<keyword evidence="3 9" id="KW-0227">DNA damage</keyword>
<dbReference type="SMART" id="SM01058">
    <property type="entry name" value="CarD_TRCF"/>
    <property type="match status" value="1"/>
</dbReference>
<feature type="domain" description="Helicase C-terminal" evidence="11">
    <location>
        <begin position="783"/>
        <end position="938"/>
    </location>
</feature>
<dbReference type="RefSeq" id="WP_322777061.1">
    <property type="nucleotide sequence ID" value="NZ_JARJFB010000089.1"/>
</dbReference>